<dbReference type="AlphaFoldDB" id="A0A1N6ZM20"/>
<keyword evidence="4 6" id="KW-1133">Transmembrane helix</keyword>
<reference evidence="9" key="1">
    <citation type="submission" date="2017-01" db="EMBL/GenBank/DDBJ databases">
        <authorList>
            <person name="Varghese N."/>
            <person name="Submissions S."/>
        </authorList>
    </citation>
    <scope>NUCLEOTIDE SEQUENCE [LARGE SCALE GENOMIC DNA]</scope>
    <source>
        <strain evidence="9">ATCC 51758</strain>
    </source>
</reference>
<dbReference type="STRING" id="34027.SAMN05421829_11264"/>
<evidence type="ECO:0000256" key="3">
    <source>
        <dbReference type="ARBA" id="ARBA00022748"/>
    </source>
</evidence>
<accession>A0A1N6ZM20</accession>
<name>A0A1N6ZM20_9RHOO</name>
<evidence type="ECO:0000313" key="8">
    <source>
        <dbReference type="EMBL" id="SIR27844.1"/>
    </source>
</evidence>
<evidence type="ECO:0000256" key="6">
    <source>
        <dbReference type="SAM" id="Phobius"/>
    </source>
</evidence>
<keyword evidence="9" id="KW-1185">Reference proteome</keyword>
<feature type="transmembrane region" description="Helical" evidence="6">
    <location>
        <begin position="104"/>
        <end position="124"/>
    </location>
</feature>
<evidence type="ECO:0000259" key="7">
    <source>
        <dbReference type="Pfam" id="PF05140"/>
    </source>
</evidence>
<evidence type="ECO:0000256" key="5">
    <source>
        <dbReference type="ARBA" id="ARBA00023136"/>
    </source>
</evidence>
<evidence type="ECO:0000256" key="1">
    <source>
        <dbReference type="ARBA" id="ARBA00004141"/>
    </source>
</evidence>
<dbReference type="InterPro" id="IPR007816">
    <property type="entry name" value="ResB-like_domain"/>
</dbReference>
<dbReference type="Proteomes" id="UP000186819">
    <property type="component" value="Unassembled WGS sequence"/>
</dbReference>
<feature type="transmembrane region" description="Helical" evidence="6">
    <location>
        <begin position="50"/>
        <end position="67"/>
    </location>
</feature>
<protein>
    <submittedName>
        <fullName evidence="8">Cytochrome c biogenesis protein</fullName>
    </submittedName>
</protein>
<dbReference type="GO" id="GO:0017004">
    <property type="term" value="P:cytochrome complex assembly"/>
    <property type="evidence" value="ECO:0007669"/>
    <property type="project" value="UniProtKB-KW"/>
</dbReference>
<keyword evidence="5 6" id="KW-0472">Membrane</keyword>
<dbReference type="Pfam" id="PF05140">
    <property type="entry name" value="ResB"/>
    <property type="match status" value="1"/>
</dbReference>
<feature type="transmembrane region" description="Helical" evidence="6">
    <location>
        <begin position="328"/>
        <end position="348"/>
    </location>
</feature>
<gene>
    <name evidence="8" type="ORF">SAMN05421829_11264</name>
</gene>
<dbReference type="GO" id="GO:0016020">
    <property type="term" value="C:membrane"/>
    <property type="evidence" value="ECO:0007669"/>
    <property type="project" value="UniProtKB-SubCell"/>
</dbReference>
<feature type="transmembrane region" description="Helical" evidence="6">
    <location>
        <begin position="73"/>
        <end position="92"/>
    </location>
</feature>
<feature type="domain" description="ResB-like" evidence="7">
    <location>
        <begin position="92"/>
        <end position="213"/>
    </location>
</feature>
<evidence type="ECO:0000313" key="9">
    <source>
        <dbReference type="Proteomes" id="UP000186819"/>
    </source>
</evidence>
<dbReference type="EMBL" id="FTMD01000012">
    <property type="protein sequence ID" value="SIR27844.1"/>
    <property type="molecule type" value="Genomic_DNA"/>
</dbReference>
<evidence type="ECO:0000256" key="2">
    <source>
        <dbReference type="ARBA" id="ARBA00022692"/>
    </source>
</evidence>
<proteinExistence type="predicted"/>
<dbReference type="RefSeq" id="WP_244551740.1">
    <property type="nucleotide sequence ID" value="NZ_FTMD01000012.1"/>
</dbReference>
<keyword evidence="2 6" id="KW-0812">Transmembrane</keyword>
<sequence>MIGDGTTAREYTTTAWNSQQTSLLHGSDDGQIRPVSPSARFLRKLASLRLTLWLIALLGAGTAFAYLREGARTWPLVIPLVLLALNLLAAVATNGVFRRQIALLVFHLSLIVLLLLVAAGRLTYLNGHAGVTVGTAFDGVLAVSEQGPWHAGELSKVSFVNKGFTIEYAPGLQRGATRNLVAWADRQGHWHEAEIGDQDPLIVENYRFYTTFNKGFAPTFRWLPKTGEAMYGSVQLPPYPGNQFSQAAEWTPPASSVSVWVMLDFDEVVLDPERHTSFRLPDGYKLIVRIGSERHEMHPGDSIELPDGRLEFDGLRSWMGYRVFYDWTLPWLLAACIVAIASLGVHFWQRFAAKPWDA</sequence>
<organism evidence="8 9">
    <name type="scientific">Aromatoleum tolulyticum</name>
    <dbReference type="NCBI Taxonomy" id="34027"/>
    <lineage>
        <taxon>Bacteria</taxon>
        <taxon>Pseudomonadati</taxon>
        <taxon>Pseudomonadota</taxon>
        <taxon>Betaproteobacteria</taxon>
        <taxon>Rhodocyclales</taxon>
        <taxon>Rhodocyclaceae</taxon>
        <taxon>Aromatoleum</taxon>
    </lineage>
</organism>
<evidence type="ECO:0000256" key="4">
    <source>
        <dbReference type="ARBA" id="ARBA00022989"/>
    </source>
</evidence>
<keyword evidence="3" id="KW-0201">Cytochrome c-type biogenesis</keyword>
<comment type="subcellular location">
    <subcellularLocation>
        <location evidence="1">Membrane</location>
        <topology evidence="1">Multi-pass membrane protein</topology>
    </subcellularLocation>
</comment>